<keyword evidence="8 9" id="KW-0472">Membrane</keyword>
<keyword evidence="6 9" id="KW-1133">Transmembrane helix</keyword>
<dbReference type="PANTHER" id="PTHR31586">
    <property type="entry name" value="CYTOCHROME C OXIDASE PROTEIN 20"/>
    <property type="match status" value="1"/>
</dbReference>
<evidence type="ECO:0000256" key="7">
    <source>
        <dbReference type="ARBA" id="ARBA00023128"/>
    </source>
</evidence>
<organism evidence="10 11">
    <name type="scientific">Diaphorina citri</name>
    <name type="common">Asian citrus psyllid</name>
    <dbReference type="NCBI Taxonomy" id="121845"/>
    <lineage>
        <taxon>Eukaryota</taxon>
        <taxon>Metazoa</taxon>
        <taxon>Ecdysozoa</taxon>
        <taxon>Arthropoda</taxon>
        <taxon>Hexapoda</taxon>
        <taxon>Insecta</taxon>
        <taxon>Pterygota</taxon>
        <taxon>Neoptera</taxon>
        <taxon>Paraneoptera</taxon>
        <taxon>Hemiptera</taxon>
        <taxon>Sternorrhyncha</taxon>
        <taxon>Psylloidea</taxon>
        <taxon>Psyllidae</taxon>
        <taxon>Diaphorininae</taxon>
        <taxon>Diaphorina</taxon>
    </lineage>
</organism>
<evidence type="ECO:0000256" key="9">
    <source>
        <dbReference type="SAM" id="Phobius"/>
    </source>
</evidence>
<dbReference type="AlphaFoldDB" id="A0A1S3DBH5"/>
<reference evidence="11 12" key="1">
    <citation type="submission" date="2025-04" db="UniProtKB">
        <authorList>
            <consortium name="RefSeq"/>
        </authorList>
    </citation>
    <scope>IDENTIFICATION</scope>
</reference>
<evidence type="ECO:0000256" key="2">
    <source>
        <dbReference type="ARBA" id="ARBA00009575"/>
    </source>
</evidence>
<evidence type="ECO:0000313" key="13">
    <source>
        <dbReference type="RefSeq" id="XP_008477551.1"/>
    </source>
</evidence>
<evidence type="ECO:0000256" key="6">
    <source>
        <dbReference type="ARBA" id="ARBA00022989"/>
    </source>
</evidence>
<accession>A0A1S3DBH5</accession>
<dbReference type="Pfam" id="PF12597">
    <property type="entry name" value="Cox20"/>
    <property type="match status" value="1"/>
</dbReference>
<proteinExistence type="inferred from homology"/>
<dbReference type="PaxDb" id="121845-A0A1S3DBH5"/>
<evidence type="ECO:0000313" key="12">
    <source>
        <dbReference type="RefSeq" id="XP_008477550.1"/>
    </source>
</evidence>
<evidence type="ECO:0000256" key="1">
    <source>
        <dbReference type="ARBA" id="ARBA00004273"/>
    </source>
</evidence>
<keyword evidence="5" id="KW-0999">Mitochondrion inner membrane</keyword>
<evidence type="ECO:0000313" key="10">
    <source>
        <dbReference type="Proteomes" id="UP000079169"/>
    </source>
</evidence>
<dbReference type="InterPro" id="IPR022533">
    <property type="entry name" value="Cox20"/>
</dbReference>
<evidence type="ECO:0000313" key="11">
    <source>
        <dbReference type="RefSeq" id="XP_008477549.1"/>
    </source>
</evidence>
<dbReference type="GO" id="GO:0033617">
    <property type="term" value="P:mitochondrial respiratory chain complex IV assembly"/>
    <property type="evidence" value="ECO:0007669"/>
    <property type="project" value="InterPro"/>
</dbReference>
<comment type="subcellular location">
    <subcellularLocation>
        <location evidence="1">Mitochondrion inner membrane</location>
    </subcellularLocation>
</comment>
<evidence type="ECO:0000256" key="5">
    <source>
        <dbReference type="ARBA" id="ARBA00022792"/>
    </source>
</evidence>
<evidence type="ECO:0000256" key="4">
    <source>
        <dbReference type="ARBA" id="ARBA00022692"/>
    </source>
</evidence>
<protein>
    <recommendedName>
        <fullName evidence="3">Cytochrome c oxidase assembly protein COX20, mitochondrial</fullName>
    </recommendedName>
</protein>
<dbReference type="Proteomes" id="UP000079169">
    <property type="component" value="Unplaced"/>
</dbReference>
<keyword evidence="10" id="KW-1185">Reference proteome</keyword>
<dbReference type="GeneID" id="103514452"/>
<gene>
    <name evidence="11 12 13" type="primary">LOC103514452</name>
</gene>
<dbReference type="OrthoDB" id="14603at2759"/>
<dbReference type="RefSeq" id="XP_008477550.1">
    <property type="nucleotide sequence ID" value="XM_008479328.3"/>
</dbReference>
<comment type="similarity">
    <text evidence="2">Belongs to the COX20 family.</text>
</comment>
<dbReference type="STRING" id="121845.A0A1S3DBH5"/>
<dbReference type="RefSeq" id="XP_008477551.1">
    <property type="nucleotide sequence ID" value="XM_008479329.3"/>
</dbReference>
<dbReference type="OMA" id="VSQIPCF"/>
<keyword evidence="4 9" id="KW-0812">Transmembrane</keyword>
<dbReference type="GO" id="GO:0005743">
    <property type="term" value="C:mitochondrial inner membrane"/>
    <property type="evidence" value="ECO:0007669"/>
    <property type="project" value="UniProtKB-SubCell"/>
</dbReference>
<dbReference type="RefSeq" id="XP_008477549.1">
    <property type="nucleotide sequence ID" value="XM_008479327.3"/>
</dbReference>
<sequence length="115" mass="13084">MSNNNESSPFLRKDIYIFGRNLNEIPCFRNSLLYGISSGLGVGLGTFLFTSNGRKALHYGFGSYLGVTWIYWGYCRFSYNRVDKQLKEIKKVLQDKVDDSTNDPVLIDPSDVKQA</sequence>
<dbReference type="PRINTS" id="PR02049">
    <property type="entry name" value="PROTEINF36A"/>
</dbReference>
<dbReference type="KEGG" id="dci:103514452"/>
<name>A0A1S3DBH5_DIACI</name>
<feature type="transmembrane region" description="Helical" evidence="9">
    <location>
        <begin position="56"/>
        <end position="74"/>
    </location>
</feature>
<feature type="transmembrane region" description="Helical" evidence="9">
    <location>
        <begin position="31"/>
        <end position="49"/>
    </location>
</feature>
<keyword evidence="7" id="KW-0496">Mitochondrion</keyword>
<dbReference type="PANTHER" id="PTHR31586:SF1">
    <property type="entry name" value="CYTOCHROME C OXIDASE ASSEMBLY PROTEIN COX20, MITOCHONDRIAL"/>
    <property type="match status" value="1"/>
</dbReference>
<evidence type="ECO:0000256" key="8">
    <source>
        <dbReference type="ARBA" id="ARBA00023136"/>
    </source>
</evidence>
<evidence type="ECO:0000256" key="3">
    <source>
        <dbReference type="ARBA" id="ARBA00017689"/>
    </source>
</evidence>